<evidence type="ECO:0000256" key="3">
    <source>
        <dbReference type="ARBA" id="ARBA00022679"/>
    </source>
</evidence>
<dbReference type="AlphaFoldDB" id="I7JD38"/>
<evidence type="ECO:0000313" key="7">
    <source>
        <dbReference type="EMBL" id="CCF75600.1"/>
    </source>
</evidence>
<dbReference type="GO" id="GO:0097354">
    <property type="term" value="P:prenylation"/>
    <property type="evidence" value="ECO:0007669"/>
    <property type="project" value="UniProtKB-UniRule"/>
</dbReference>
<dbReference type="SUPFAM" id="SSF52058">
    <property type="entry name" value="L domain-like"/>
    <property type="match status" value="1"/>
</dbReference>
<dbReference type="RefSeq" id="XP_012650008.1">
    <property type="nucleotide sequence ID" value="XM_012794554.1"/>
</dbReference>
<evidence type="ECO:0000256" key="5">
    <source>
        <dbReference type="ARBA" id="ARBA00047658"/>
    </source>
</evidence>
<dbReference type="SUPFAM" id="SSF48439">
    <property type="entry name" value="Protein prenylyltransferase"/>
    <property type="match status" value="1"/>
</dbReference>
<evidence type="ECO:0000256" key="6">
    <source>
        <dbReference type="RuleBase" id="RU367120"/>
    </source>
</evidence>
<dbReference type="OrthoDB" id="1658at2759"/>
<reference evidence="7 8" key="3">
    <citation type="journal article" date="2016" name="Sci. Rep.">
        <title>Genome-wide diversity and gene expression profiling of Babesia microti isolates identify polymorphic genes that mediate host-pathogen interactions.</title>
        <authorList>
            <person name="Silva J.C."/>
            <person name="Cornillot E."/>
            <person name="McCracken C."/>
            <person name="Usmani-Brown S."/>
            <person name="Dwivedi A."/>
            <person name="Ifeonu O.O."/>
            <person name="Crabtree J."/>
            <person name="Gotia H.T."/>
            <person name="Virji A.Z."/>
            <person name="Reynes C."/>
            <person name="Colinge J."/>
            <person name="Kumar V."/>
            <person name="Lawres L."/>
            <person name="Pazzi J.E."/>
            <person name="Pablo J.V."/>
            <person name="Hung C."/>
            <person name="Brancato J."/>
            <person name="Kumari P."/>
            <person name="Orvis J."/>
            <person name="Tretina K."/>
            <person name="Chibucos M."/>
            <person name="Ott S."/>
            <person name="Sadzewicz L."/>
            <person name="Sengamalay N."/>
            <person name="Shetty A.C."/>
            <person name="Su Q."/>
            <person name="Tallon L."/>
            <person name="Fraser C.M."/>
            <person name="Frutos R."/>
            <person name="Molina D.M."/>
            <person name="Krause P.J."/>
            <person name="Ben Mamoun C."/>
        </authorList>
    </citation>
    <scope>NUCLEOTIDE SEQUENCE [LARGE SCALE GENOMIC DNA]</scope>
    <source>
        <strain evidence="7 8">RI</strain>
    </source>
</reference>
<comment type="similarity">
    <text evidence="1 6">Belongs to the protein prenyltransferase subunit alpha family.</text>
</comment>
<proteinExistence type="inferred from homology"/>
<dbReference type="EC" id="2.5.1.60" evidence="6"/>
<dbReference type="InterPro" id="IPR032675">
    <property type="entry name" value="LRR_dom_sf"/>
</dbReference>
<accession>I7JD38</accession>
<dbReference type="GO" id="GO:0004663">
    <property type="term" value="F:Rab geranylgeranyltransferase activity"/>
    <property type="evidence" value="ECO:0007669"/>
    <property type="project" value="UniProtKB-UniRule"/>
</dbReference>
<keyword evidence="3 6" id="KW-0808">Transferase</keyword>
<dbReference type="InterPro" id="IPR002088">
    <property type="entry name" value="Prenyl_trans_a"/>
</dbReference>
<evidence type="ECO:0000256" key="1">
    <source>
        <dbReference type="ARBA" id="ARBA00006734"/>
    </source>
</evidence>
<comment type="function">
    <text evidence="6">Catalyzes the transfer of a geranyl-geranyl moiety from geranyl-geranyl pyrophosphate to cysteines occuring in specific C-terminal amino acid sequences.</text>
</comment>
<dbReference type="VEuPathDB" id="PiroplasmaDB:BmR1_04g07025"/>
<dbReference type="PROSITE" id="PS51450">
    <property type="entry name" value="LRR"/>
    <property type="match status" value="1"/>
</dbReference>
<comment type="catalytic activity">
    <reaction evidence="5 6">
        <text>geranylgeranyl diphosphate + L-cysteinyl-[protein] = S-geranylgeranyl-L-cysteinyl-[protein] + diphosphate</text>
        <dbReference type="Rhea" id="RHEA:21240"/>
        <dbReference type="Rhea" id="RHEA-COMP:10131"/>
        <dbReference type="Rhea" id="RHEA-COMP:11537"/>
        <dbReference type="ChEBI" id="CHEBI:29950"/>
        <dbReference type="ChEBI" id="CHEBI:33019"/>
        <dbReference type="ChEBI" id="CHEBI:57533"/>
        <dbReference type="ChEBI" id="CHEBI:86021"/>
        <dbReference type="EC" id="2.5.1.60"/>
    </reaction>
</comment>
<dbReference type="PANTHER" id="PTHR11129:SF2">
    <property type="entry name" value="GERANYLGERANYL TRANSFERASE TYPE-2 SUBUNIT ALPHA"/>
    <property type="match status" value="1"/>
</dbReference>
<gene>
    <name evidence="7" type="ORF">BmR1_04g07025</name>
</gene>
<keyword evidence="2 6" id="KW-0637">Prenyltransferase</keyword>
<keyword evidence="8" id="KW-1185">Reference proteome</keyword>
<evidence type="ECO:0000313" key="8">
    <source>
        <dbReference type="Proteomes" id="UP000002899"/>
    </source>
</evidence>
<dbReference type="Gene3D" id="3.80.10.10">
    <property type="entry name" value="Ribonuclease Inhibitor"/>
    <property type="match status" value="1"/>
</dbReference>
<organism evidence="7 8">
    <name type="scientific">Babesia microti (strain RI)</name>
    <dbReference type="NCBI Taxonomy" id="1133968"/>
    <lineage>
        <taxon>Eukaryota</taxon>
        <taxon>Sar</taxon>
        <taxon>Alveolata</taxon>
        <taxon>Apicomplexa</taxon>
        <taxon>Aconoidasida</taxon>
        <taxon>Piroplasmida</taxon>
        <taxon>Babesiidae</taxon>
        <taxon>Babesia</taxon>
    </lineage>
</organism>
<keyword evidence="4" id="KW-0677">Repeat</keyword>
<dbReference type="PANTHER" id="PTHR11129">
    <property type="entry name" value="PROTEIN FARNESYLTRANSFERASE ALPHA SUBUNIT/RAB GERANYLGERANYL TRANSFERASE ALPHA SUBUNIT"/>
    <property type="match status" value="1"/>
</dbReference>
<evidence type="ECO:0000256" key="4">
    <source>
        <dbReference type="ARBA" id="ARBA00022737"/>
    </source>
</evidence>
<reference evidence="7 8" key="1">
    <citation type="journal article" date="2012" name="Nucleic Acids Res.">
        <title>Sequencing of the smallest Apicomplexan genome from the human pathogen Babesia microti.</title>
        <authorList>
            <person name="Cornillot E."/>
            <person name="Hadj-Kaddour K."/>
            <person name="Dassouli A."/>
            <person name="Noel B."/>
            <person name="Ranwez V."/>
            <person name="Vacherie B."/>
            <person name="Augagneur Y."/>
            <person name="Bres V."/>
            <person name="Duclos A."/>
            <person name="Randazzo S."/>
            <person name="Carcy B."/>
            <person name="Debierre-Grockiego F."/>
            <person name="Delbecq S."/>
            <person name="Moubri-Menage K."/>
            <person name="Shams-Eldin H."/>
            <person name="Usmani-Brown S."/>
            <person name="Bringaud F."/>
            <person name="Wincker P."/>
            <person name="Vivares C.P."/>
            <person name="Schwarz R.T."/>
            <person name="Schetters T.P."/>
            <person name="Krause P.J."/>
            <person name="Gorenflot A."/>
            <person name="Berry V."/>
            <person name="Barbe V."/>
            <person name="Ben Mamoun C."/>
        </authorList>
    </citation>
    <scope>NUCLEOTIDE SEQUENCE [LARGE SCALE GENOMIC DNA]</scope>
    <source>
        <strain evidence="7 8">RI</strain>
    </source>
</reference>
<dbReference type="InterPro" id="IPR001611">
    <property type="entry name" value="Leu-rich_rpt"/>
</dbReference>
<evidence type="ECO:0000256" key="2">
    <source>
        <dbReference type="ARBA" id="ARBA00022602"/>
    </source>
</evidence>
<dbReference type="Proteomes" id="UP000002899">
    <property type="component" value="Chromosome IV"/>
</dbReference>
<name>I7JD38_BABMR</name>
<dbReference type="KEGG" id="bmic:BmR1_04g07025"/>
<dbReference type="Pfam" id="PF01239">
    <property type="entry name" value="PPTA"/>
    <property type="match status" value="1"/>
</dbReference>
<dbReference type="Gene3D" id="1.25.40.120">
    <property type="entry name" value="Protein prenylyltransferase"/>
    <property type="match status" value="1"/>
</dbReference>
<dbReference type="EMBL" id="LN871599">
    <property type="protein sequence ID" value="CCF75600.1"/>
    <property type="molecule type" value="Genomic_DNA"/>
</dbReference>
<protein>
    <recommendedName>
        <fullName evidence="6">Geranylgeranyl transferase type-2 subunit alpha</fullName>
        <ecNumber evidence="6">2.5.1.60</ecNumber>
    </recommendedName>
    <alternativeName>
        <fullName evidence="6">Geranylgeranyl transferase type II subunit alpha</fullName>
    </alternativeName>
</protein>
<dbReference type="GeneID" id="24426052"/>
<dbReference type="GO" id="GO:0005968">
    <property type="term" value="C:Rab-protein geranylgeranyltransferase complex"/>
    <property type="evidence" value="ECO:0007669"/>
    <property type="project" value="TreeGrafter"/>
</dbReference>
<reference evidence="7 8" key="2">
    <citation type="journal article" date="2013" name="PLoS ONE">
        <title>Whole genome mapping and re-organization of the nuclear and mitochondrial genomes of Babesia microti isolates.</title>
        <authorList>
            <person name="Cornillot E."/>
            <person name="Dassouli A."/>
            <person name="Garg A."/>
            <person name="Pachikara N."/>
            <person name="Randazzo S."/>
            <person name="Depoix D."/>
            <person name="Carcy B."/>
            <person name="Delbecq S."/>
            <person name="Frutos R."/>
            <person name="Silva J.C."/>
            <person name="Sutton R."/>
            <person name="Krause P.J."/>
            <person name="Mamoun C.B."/>
        </authorList>
    </citation>
    <scope>NUCLEOTIDE SEQUENCE [LARGE SCALE GENOMIC DNA]</scope>
    <source>
        <strain evidence="7 8">RI</strain>
    </source>
</reference>
<sequence length="615" mass="70564">MHGYRENDFYSSEAEKAEFQKKLSQGYVILDKFILHLNNMSKQPLSCDVANDAKIQKMLDLSAALIGFIGEFAPAWSFRRWYLTQLLRQNAPVQVLEQSINREINLLTDTMLKYAKFYATWQHRLLLISQIACKLSASFYESVLAKEFVFIDKILAMDGRNFHCWRHINYLKQMTPNLTFQNKLTYPEYLTYLIKEDFSNFSAWHERALLDAFDTSEEIDMLHEAIYTDPEDSSIWEYYKHILTKYTPLRLLKTWRTGGSGGKSSVYLMFSDYVTRLKIAECDDSAGEYTYECVEGDALKTPSAYSRVWKINGEFKILTQVTIYAETYGKCTDVFYKRLVSTDAITSDNKVTHKFVINVNGVNEKNVVDFDKKIDQTIVISELNFIDQLLKIEPNSMYLHLAKIFILKHSRENCMNQITDCYYKLMQLDTARVNYYKHENSLSQITARLTEVSEHIDISGNYLSGIPYALSVKLFGCQSLNLSNCGLTCSTVDGWHIPLIRTLQILDISSNNLNSLDTLTTSVVLLDVRGNPLNALKSSPIFITEKLAFEFRNPNLKIIVADASNDGWDWAAYAGAEWLCTIANEALCTMTNLSPLLANYLTRLSGTQNLLIRQT</sequence>